<evidence type="ECO:0000313" key="4">
    <source>
        <dbReference type="EMBL" id="OJJ76401.1"/>
    </source>
</evidence>
<dbReference type="Pfam" id="PF03446">
    <property type="entry name" value="NAD_binding_2"/>
    <property type="match status" value="1"/>
</dbReference>
<reference evidence="5" key="1">
    <citation type="journal article" date="2017" name="Genome Biol.">
        <title>Comparative genomics reveals high biological diversity and specific adaptations in the industrially and medically important fungal genus Aspergillus.</title>
        <authorList>
            <person name="de Vries R.P."/>
            <person name="Riley R."/>
            <person name="Wiebenga A."/>
            <person name="Aguilar-Osorio G."/>
            <person name="Amillis S."/>
            <person name="Uchima C.A."/>
            <person name="Anderluh G."/>
            <person name="Asadollahi M."/>
            <person name="Askin M."/>
            <person name="Barry K."/>
            <person name="Battaglia E."/>
            <person name="Bayram O."/>
            <person name="Benocci T."/>
            <person name="Braus-Stromeyer S.A."/>
            <person name="Caldana C."/>
            <person name="Canovas D."/>
            <person name="Cerqueira G.C."/>
            <person name="Chen F."/>
            <person name="Chen W."/>
            <person name="Choi C."/>
            <person name="Clum A."/>
            <person name="Dos Santos R.A."/>
            <person name="Damasio A.R."/>
            <person name="Diallinas G."/>
            <person name="Emri T."/>
            <person name="Fekete E."/>
            <person name="Flipphi M."/>
            <person name="Freyberg S."/>
            <person name="Gallo A."/>
            <person name="Gournas C."/>
            <person name="Habgood R."/>
            <person name="Hainaut M."/>
            <person name="Harispe M.L."/>
            <person name="Henrissat B."/>
            <person name="Hilden K.S."/>
            <person name="Hope R."/>
            <person name="Hossain A."/>
            <person name="Karabika E."/>
            <person name="Karaffa L."/>
            <person name="Karanyi Z."/>
            <person name="Krasevec N."/>
            <person name="Kuo A."/>
            <person name="Kusch H."/>
            <person name="LaButti K."/>
            <person name="Lagendijk E.L."/>
            <person name="Lapidus A."/>
            <person name="Levasseur A."/>
            <person name="Lindquist E."/>
            <person name="Lipzen A."/>
            <person name="Logrieco A.F."/>
            <person name="MacCabe A."/>
            <person name="Maekelae M.R."/>
            <person name="Malavazi I."/>
            <person name="Melin P."/>
            <person name="Meyer V."/>
            <person name="Mielnichuk N."/>
            <person name="Miskei M."/>
            <person name="Molnar A.P."/>
            <person name="Mule G."/>
            <person name="Ngan C.Y."/>
            <person name="Orejas M."/>
            <person name="Orosz E."/>
            <person name="Ouedraogo J.P."/>
            <person name="Overkamp K.M."/>
            <person name="Park H.-S."/>
            <person name="Perrone G."/>
            <person name="Piumi F."/>
            <person name="Punt P.J."/>
            <person name="Ram A.F."/>
            <person name="Ramon A."/>
            <person name="Rauscher S."/>
            <person name="Record E."/>
            <person name="Riano-Pachon D.M."/>
            <person name="Robert V."/>
            <person name="Roehrig J."/>
            <person name="Ruller R."/>
            <person name="Salamov A."/>
            <person name="Salih N.S."/>
            <person name="Samson R.A."/>
            <person name="Sandor E."/>
            <person name="Sanguinetti M."/>
            <person name="Schuetze T."/>
            <person name="Sepcic K."/>
            <person name="Shelest E."/>
            <person name="Sherlock G."/>
            <person name="Sophianopoulou V."/>
            <person name="Squina F.M."/>
            <person name="Sun H."/>
            <person name="Susca A."/>
            <person name="Todd R.B."/>
            <person name="Tsang A."/>
            <person name="Unkles S.E."/>
            <person name="van de Wiele N."/>
            <person name="van Rossen-Uffink D."/>
            <person name="Oliveira J.V."/>
            <person name="Vesth T.C."/>
            <person name="Visser J."/>
            <person name="Yu J.-H."/>
            <person name="Zhou M."/>
            <person name="Andersen M.R."/>
            <person name="Archer D.B."/>
            <person name="Baker S.E."/>
            <person name="Benoit I."/>
            <person name="Brakhage A.A."/>
            <person name="Braus G.H."/>
            <person name="Fischer R."/>
            <person name="Frisvad J.C."/>
            <person name="Goldman G.H."/>
            <person name="Houbraken J."/>
            <person name="Oakley B."/>
            <person name="Pocsi I."/>
            <person name="Scazzocchio C."/>
            <person name="Seiboth B."/>
            <person name="vanKuyk P.A."/>
            <person name="Wortman J."/>
            <person name="Dyer P.S."/>
            <person name="Grigoriev I.V."/>
        </authorList>
    </citation>
    <scope>NUCLEOTIDE SEQUENCE [LARGE SCALE GENOMIC DNA]</scope>
    <source>
        <strain evidence="5">CBS 101740 / IMI 381727 / IBT 21946</strain>
    </source>
</reference>
<dbReference type="STRING" id="767769.A0A1L9UXP8"/>
<dbReference type="OrthoDB" id="5835829at2759"/>
<dbReference type="PANTHER" id="PTHR43580">
    <property type="entry name" value="OXIDOREDUCTASE GLYR1-RELATED"/>
    <property type="match status" value="1"/>
</dbReference>
<feature type="domain" description="3-hydroxyisobutyrate dehydrogenase-like NAD-binding" evidence="3">
    <location>
        <begin position="677"/>
        <end position="796"/>
    </location>
</feature>
<dbReference type="Gene3D" id="3.40.50.2000">
    <property type="entry name" value="Glycogen Phosphorylase B"/>
    <property type="match status" value="1"/>
</dbReference>
<feature type="domain" description="6-phosphogluconate dehydrogenase NADP-binding" evidence="2">
    <location>
        <begin position="508"/>
        <end position="668"/>
    </location>
</feature>
<dbReference type="EMBL" id="KV878680">
    <property type="protein sequence ID" value="OJJ76401.1"/>
    <property type="molecule type" value="Genomic_DNA"/>
</dbReference>
<dbReference type="InterPro" id="IPR006115">
    <property type="entry name" value="6PGDH_NADP-bd"/>
</dbReference>
<dbReference type="SUPFAM" id="SSF48179">
    <property type="entry name" value="6-phosphogluconate dehydrogenase C-terminal domain-like"/>
    <property type="match status" value="1"/>
</dbReference>
<dbReference type="VEuPathDB" id="FungiDB:ASPBRDRAFT_170326"/>
<evidence type="ECO:0000259" key="3">
    <source>
        <dbReference type="Pfam" id="PF14833"/>
    </source>
</evidence>
<dbReference type="SUPFAM" id="SSF53756">
    <property type="entry name" value="UDP-Glycosyltransferase/glycogen phosphorylase"/>
    <property type="match status" value="1"/>
</dbReference>
<dbReference type="Proteomes" id="UP000184499">
    <property type="component" value="Unassembled WGS sequence"/>
</dbReference>
<accession>A0A1L9UXP8</accession>
<dbReference type="AlphaFoldDB" id="A0A1L9UXP8"/>
<evidence type="ECO:0000259" key="2">
    <source>
        <dbReference type="Pfam" id="PF03446"/>
    </source>
</evidence>
<dbReference type="InterPro" id="IPR008927">
    <property type="entry name" value="6-PGluconate_DH-like_C_sf"/>
</dbReference>
<name>A0A1L9UXP8_ASPBC</name>
<dbReference type="Gene3D" id="1.10.1040.10">
    <property type="entry name" value="N-(1-d-carboxylethyl)-l-norvaline Dehydrogenase, domain 2"/>
    <property type="match status" value="1"/>
</dbReference>
<evidence type="ECO:0008006" key="6">
    <source>
        <dbReference type="Google" id="ProtNLM"/>
    </source>
</evidence>
<dbReference type="RefSeq" id="XP_067483648.1">
    <property type="nucleotide sequence ID" value="XM_067619677.1"/>
</dbReference>
<dbReference type="InterPro" id="IPR013328">
    <property type="entry name" value="6PGD_dom2"/>
</dbReference>
<dbReference type="Pfam" id="PF14833">
    <property type="entry name" value="NAD_binding_11"/>
    <property type="match status" value="1"/>
</dbReference>
<evidence type="ECO:0000313" key="5">
    <source>
        <dbReference type="Proteomes" id="UP000184499"/>
    </source>
</evidence>
<gene>
    <name evidence="4" type="ORF">ASPBRDRAFT_170326</name>
</gene>
<dbReference type="PANTHER" id="PTHR43580:SF3">
    <property type="entry name" value="6-PHOSPHOGLUCONATE DEHYDROGENASE FAMILY PROTEIN (AFU_ORTHOLOGUE AFUA_2G11600)"/>
    <property type="match status" value="1"/>
</dbReference>
<dbReference type="OMA" id="TIHIASF"/>
<proteinExistence type="inferred from homology"/>
<dbReference type="InterPro" id="IPR029154">
    <property type="entry name" value="HIBADH-like_NADP-bd"/>
</dbReference>
<dbReference type="InterPro" id="IPR051265">
    <property type="entry name" value="HIBADH-related_NP60_sf"/>
</dbReference>
<dbReference type="InterPro" id="IPR036291">
    <property type="entry name" value="NAD(P)-bd_dom_sf"/>
</dbReference>
<dbReference type="SUPFAM" id="SSF51735">
    <property type="entry name" value="NAD(P)-binding Rossmann-fold domains"/>
    <property type="match status" value="1"/>
</dbReference>
<dbReference type="GO" id="GO:0050661">
    <property type="term" value="F:NADP binding"/>
    <property type="evidence" value="ECO:0007669"/>
    <property type="project" value="InterPro"/>
</dbReference>
<comment type="similarity">
    <text evidence="1">Belongs to the HIBADH-related family. NP60 subfamily.</text>
</comment>
<protein>
    <recommendedName>
        <fullName evidence="6">6-phosphogluconate dehydrogenase NADP-binding domain-containing protein</fullName>
    </recommendedName>
</protein>
<organism evidence="4 5">
    <name type="scientific">Aspergillus brasiliensis (strain CBS 101740 / IMI 381727 / IBT 21946)</name>
    <dbReference type="NCBI Taxonomy" id="767769"/>
    <lineage>
        <taxon>Eukaryota</taxon>
        <taxon>Fungi</taxon>
        <taxon>Dikarya</taxon>
        <taxon>Ascomycota</taxon>
        <taxon>Pezizomycotina</taxon>
        <taxon>Eurotiomycetes</taxon>
        <taxon>Eurotiomycetidae</taxon>
        <taxon>Eurotiales</taxon>
        <taxon>Aspergillaceae</taxon>
        <taxon>Aspergillus</taxon>
        <taxon>Aspergillus subgen. Circumdati</taxon>
    </lineage>
</organism>
<keyword evidence="5" id="KW-1185">Reference proteome</keyword>
<dbReference type="Gene3D" id="3.40.50.720">
    <property type="entry name" value="NAD(P)-binding Rossmann-like Domain"/>
    <property type="match status" value="1"/>
</dbReference>
<sequence>MSYGYGSTDNNSSSSSTPPCILFLTNSEREQSNVILAVVHEFLVHHSPYKIHIGSFGPLKRHIADMNYYAASSSAPCTPGAVFEEIPGMSMKHVRMRDGQFGEIPQIGFFAALKNYRKELATGLLPWTGDDYIEIFDAIVELVKTLGPVLIVVDPLFAPAVDVCRHLRWRHYPMVCSGFKMPLSCRNKLRNIFLGFRFKHELKKSASLKDVEEARHFRGIEGPAPFMSHEVKKSTRVILPAWPEIDFPLVVPEQLTLCGPIIRPYRGIIMEDPELAHWLGKHPTVLVIMDTRVNYDGKQQIEFAKAIRKLLSQEREVQVLWKLKHVEGTVVTRELVKLLGVYIHQRRVRIAKRFAFETMSLLMSGHVTCVVHHGGANAYHEAVRAEIPQVVVPVWFDAYDFAARVEYLGIGVWGSRRSAPEVSGGELGDALLRVLTVSDESNAMRMRAMQVAGQLPFKDGRLVAYERLVELFSPASPHHSLNRSYNPSIPYNSSLLTTITTTTMANERITWIGLGNIGRAMAANIAQKGPQTTPITLYNRTSSKATTFASTLPPNKATVSTSLADAISNATIIFICVGDDAALEAIISGLPTSSLSSKIIVDCSTVHPDTSRKVHSTLASHGASFIACPVFGAPAAAIAGQLVVVPAGDAATIDRIKPFLDGVTSKSTISMAGEDVGRATTLKILGNTFILNTVETVAEGLVTAEKTGLGADVYQQFLHTFFPGPFALYADRMVSGDYHQREEPLFAVDLARKDLRHASSLAGDAGVRLRSVEVTDHHLQNVKAERGEKGDIAAVYGSVRKESGLPFEN</sequence>
<dbReference type="GO" id="GO:0051287">
    <property type="term" value="F:NAD binding"/>
    <property type="evidence" value="ECO:0007669"/>
    <property type="project" value="InterPro"/>
</dbReference>
<evidence type="ECO:0000256" key="1">
    <source>
        <dbReference type="ARBA" id="ARBA00007598"/>
    </source>
</evidence>
<dbReference type="GeneID" id="93572165"/>